<protein>
    <recommendedName>
        <fullName evidence="3">Protein kinase domain-containing protein</fullName>
    </recommendedName>
</protein>
<dbReference type="SUPFAM" id="SSF56112">
    <property type="entry name" value="Protein kinase-like (PK-like)"/>
    <property type="match status" value="1"/>
</dbReference>
<sequence length="72" mass="7412">MGYLTPELTKTGKPTTCADVFAFGALLLEVACGGGGGGCYSDVMDPKLMGKKDEMAVVVVEARPNVFVADAP</sequence>
<keyword evidence="2" id="KW-1185">Reference proteome</keyword>
<proteinExistence type="predicted"/>
<comment type="caution">
    <text evidence="1">The sequence shown here is derived from an EMBL/GenBank/DDBJ whole genome shotgun (WGS) entry which is preliminary data.</text>
</comment>
<dbReference type="InterPro" id="IPR011009">
    <property type="entry name" value="Kinase-like_dom_sf"/>
</dbReference>
<evidence type="ECO:0008006" key="3">
    <source>
        <dbReference type="Google" id="ProtNLM"/>
    </source>
</evidence>
<evidence type="ECO:0000313" key="1">
    <source>
        <dbReference type="EMBL" id="GMH19054.1"/>
    </source>
</evidence>
<dbReference type="Gene3D" id="1.10.510.10">
    <property type="entry name" value="Transferase(Phosphotransferase) domain 1"/>
    <property type="match status" value="1"/>
</dbReference>
<accession>A0AAD3SYK5</accession>
<reference evidence="1" key="1">
    <citation type="submission" date="2023-05" db="EMBL/GenBank/DDBJ databases">
        <title>Nepenthes gracilis genome sequencing.</title>
        <authorList>
            <person name="Fukushima K."/>
        </authorList>
    </citation>
    <scope>NUCLEOTIDE SEQUENCE</scope>
    <source>
        <strain evidence="1">SING2019-196</strain>
    </source>
</reference>
<name>A0AAD3SYK5_NEPGR</name>
<dbReference type="Proteomes" id="UP001279734">
    <property type="component" value="Unassembled WGS sequence"/>
</dbReference>
<organism evidence="1 2">
    <name type="scientific">Nepenthes gracilis</name>
    <name type="common">Slender pitcher plant</name>
    <dbReference type="NCBI Taxonomy" id="150966"/>
    <lineage>
        <taxon>Eukaryota</taxon>
        <taxon>Viridiplantae</taxon>
        <taxon>Streptophyta</taxon>
        <taxon>Embryophyta</taxon>
        <taxon>Tracheophyta</taxon>
        <taxon>Spermatophyta</taxon>
        <taxon>Magnoliopsida</taxon>
        <taxon>eudicotyledons</taxon>
        <taxon>Gunneridae</taxon>
        <taxon>Pentapetalae</taxon>
        <taxon>Caryophyllales</taxon>
        <taxon>Nepenthaceae</taxon>
        <taxon>Nepenthes</taxon>
    </lineage>
</organism>
<evidence type="ECO:0000313" key="2">
    <source>
        <dbReference type="Proteomes" id="UP001279734"/>
    </source>
</evidence>
<dbReference type="EMBL" id="BSYO01000020">
    <property type="protein sequence ID" value="GMH19054.1"/>
    <property type="molecule type" value="Genomic_DNA"/>
</dbReference>
<gene>
    <name evidence="1" type="ORF">Nepgr_020895</name>
</gene>
<dbReference type="AlphaFoldDB" id="A0AAD3SYK5"/>